<accession>A0A0E9QK23</accession>
<name>A0A0E9QK23_ANGAN</name>
<evidence type="ECO:0000313" key="1">
    <source>
        <dbReference type="EMBL" id="JAH16428.1"/>
    </source>
</evidence>
<reference evidence="1" key="2">
    <citation type="journal article" date="2015" name="Fish Shellfish Immunol.">
        <title>Early steps in the European eel (Anguilla anguilla)-Vibrio vulnificus interaction in the gills: Role of the RtxA13 toxin.</title>
        <authorList>
            <person name="Callol A."/>
            <person name="Pajuelo D."/>
            <person name="Ebbesson L."/>
            <person name="Teles M."/>
            <person name="MacKenzie S."/>
            <person name="Amaro C."/>
        </authorList>
    </citation>
    <scope>NUCLEOTIDE SEQUENCE</scope>
</reference>
<dbReference type="AlphaFoldDB" id="A0A0E9QK23"/>
<organism evidence="1">
    <name type="scientific">Anguilla anguilla</name>
    <name type="common">European freshwater eel</name>
    <name type="synonym">Muraena anguilla</name>
    <dbReference type="NCBI Taxonomy" id="7936"/>
    <lineage>
        <taxon>Eukaryota</taxon>
        <taxon>Metazoa</taxon>
        <taxon>Chordata</taxon>
        <taxon>Craniata</taxon>
        <taxon>Vertebrata</taxon>
        <taxon>Euteleostomi</taxon>
        <taxon>Actinopterygii</taxon>
        <taxon>Neopterygii</taxon>
        <taxon>Teleostei</taxon>
        <taxon>Anguilliformes</taxon>
        <taxon>Anguillidae</taxon>
        <taxon>Anguilla</taxon>
    </lineage>
</organism>
<reference evidence="1" key="1">
    <citation type="submission" date="2014-11" db="EMBL/GenBank/DDBJ databases">
        <authorList>
            <person name="Amaro Gonzalez C."/>
        </authorList>
    </citation>
    <scope>NUCLEOTIDE SEQUENCE</scope>
</reference>
<dbReference type="EMBL" id="GBXM01092149">
    <property type="protein sequence ID" value="JAH16428.1"/>
    <property type="molecule type" value="Transcribed_RNA"/>
</dbReference>
<sequence length="27" mass="3045">MCVIAKKSITSMCLKPIIQHLRQMSPS</sequence>
<protein>
    <submittedName>
        <fullName evidence="1">Uncharacterized protein</fullName>
    </submittedName>
</protein>
<proteinExistence type="predicted"/>